<evidence type="ECO:0000313" key="2">
    <source>
        <dbReference type="Proteomes" id="UP001297361"/>
    </source>
</evidence>
<reference evidence="1" key="1">
    <citation type="submission" date="2021-10" db="EMBL/GenBank/DDBJ databases">
        <authorList>
            <person name="Hussein R."/>
            <person name="Harrison J."/>
            <person name="Studholme D.J."/>
            <person name="Vicente J."/>
            <person name="Grant M."/>
        </authorList>
    </citation>
    <scope>NUCLEOTIDE SEQUENCE</scope>
    <source>
        <strain evidence="1">NCPPB 2970</strain>
    </source>
</reference>
<dbReference type="SUPFAM" id="SSF55874">
    <property type="entry name" value="ATPase domain of HSP90 chaperone/DNA topoisomerase II/histidine kinase"/>
    <property type="match status" value="1"/>
</dbReference>
<proteinExistence type="predicted"/>
<dbReference type="AlphaFoldDB" id="A0AAJ3CE41"/>
<evidence type="ECO:0000313" key="1">
    <source>
        <dbReference type="EMBL" id="MEC3888874.1"/>
    </source>
</evidence>
<dbReference type="RefSeq" id="WP_228426979.1">
    <property type="nucleotide sequence ID" value="NZ_JAJFNJ020000003.1"/>
</dbReference>
<dbReference type="GO" id="GO:0005524">
    <property type="term" value="F:ATP binding"/>
    <property type="evidence" value="ECO:0007669"/>
    <property type="project" value="UniProtKB-KW"/>
</dbReference>
<keyword evidence="1" id="KW-0067">ATP-binding</keyword>
<protein>
    <submittedName>
        <fullName evidence="1">ATP-binding protein</fullName>
    </submittedName>
</protein>
<organism evidence="1 2">
    <name type="scientific">Xanthomonas campestris pv. papavericola</name>
    <dbReference type="NCBI Taxonomy" id="487881"/>
    <lineage>
        <taxon>Bacteria</taxon>
        <taxon>Pseudomonadati</taxon>
        <taxon>Pseudomonadota</taxon>
        <taxon>Gammaproteobacteria</taxon>
        <taxon>Lysobacterales</taxon>
        <taxon>Lysobacteraceae</taxon>
        <taxon>Xanthomonas</taxon>
    </lineage>
</organism>
<sequence length="647" mass="72713">MDETQDLFFETRFLDAYAGSIMTDAATAIVELVANGWDAYATEVQILWPDAETERQFVVKDNGRGMTLEDFKFIWRAMSYDRVKRSGLTVEPPLNVEGLPRPVFGRNGKGRFASFCFSSEYLVTSWKDGAKFTCKVKRSPTAPLVIETLEQIESGVEGHGTEIQGCGDIAQIGLDEAGARDIIGSRFLADPRFKVYLNAREISFADISRQSLSTTKLTIPNVGEVTIHHIDARKADKTTKQHGIAWWVQRRAVGDFGWRGSDLDRVLDGRTSEAKRFTFIVEADFLNEANAVKADWSGFEEDNSIWKAVQPLVQRRIRDIIDATNQAARESKRTSVFDRVGGAVNTLPLLGKDRVTTFVNEVVDNCPNFGEQEIVQLTTILTKLEKSKSLYGLLDVLHSQSADDYDALHEVLTAWTIGLAKIVLDEIQTRLRLIDELKQKLDKPGVDEVHELQPLFTKGLWMFGAEFESIEFTSNRGMTNVIQTIFGAKGAKGSRNRPDFVVLDDSSIGLYARSSYDDQSNEDGIEHLVVIDLKTTGLHLGSKEKEQVWRYVKELRALGHLKPTTKVDGFILGDRIETGEAEPRNEGDRVRITPMLYDTIIRRAERRLLNLHSKVQAAPFLEGGQESLVQFLEQVPVHQQQLIDANQ</sequence>
<dbReference type="Proteomes" id="UP001297361">
    <property type="component" value="Unassembled WGS sequence"/>
</dbReference>
<comment type="caution">
    <text evidence="1">The sequence shown here is derived from an EMBL/GenBank/DDBJ whole genome shotgun (WGS) entry which is preliminary data.</text>
</comment>
<dbReference type="Gene3D" id="3.30.565.10">
    <property type="entry name" value="Histidine kinase-like ATPase, C-terminal domain"/>
    <property type="match status" value="1"/>
</dbReference>
<reference evidence="1" key="2">
    <citation type="submission" date="2024-01" db="EMBL/GenBank/DDBJ databases">
        <title>Long-read genome sequencing of X. campestris pv. papavericola.</title>
        <authorList>
            <person name="Hussain R.M.F."/>
            <person name="Greer S."/>
            <person name="Harrison J."/>
            <person name="Grant M."/>
            <person name="Vicente J."/>
            <person name="Studholme D.J."/>
        </authorList>
    </citation>
    <scope>NUCLEOTIDE SEQUENCE</scope>
    <source>
        <strain evidence="1">NCPPB 2970</strain>
    </source>
</reference>
<accession>A0AAJ3CE41</accession>
<name>A0AAJ3CE41_XANCA</name>
<dbReference type="InterPro" id="IPR036890">
    <property type="entry name" value="HATPase_C_sf"/>
</dbReference>
<gene>
    <name evidence="1" type="ORF">LLE72_014250</name>
</gene>
<dbReference type="Pfam" id="PF13589">
    <property type="entry name" value="HATPase_c_3"/>
    <property type="match status" value="1"/>
</dbReference>
<dbReference type="EMBL" id="JAJFNJ020000003">
    <property type="protein sequence ID" value="MEC3888874.1"/>
    <property type="molecule type" value="Genomic_DNA"/>
</dbReference>
<keyword evidence="1" id="KW-0547">Nucleotide-binding</keyword>